<evidence type="ECO:0000256" key="7">
    <source>
        <dbReference type="ARBA" id="ARBA00022801"/>
    </source>
</evidence>
<evidence type="ECO:0000256" key="4">
    <source>
        <dbReference type="ARBA" id="ARBA00022670"/>
    </source>
</evidence>
<evidence type="ECO:0000256" key="1">
    <source>
        <dbReference type="ARBA" id="ARBA00004613"/>
    </source>
</evidence>
<dbReference type="VEuPathDB" id="FungiDB:CHGG_05190"/>
<comment type="subcellular location">
    <subcellularLocation>
        <location evidence="1">Secreted</location>
    </subcellularLocation>
</comment>
<dbReference type="PROSITE" id="PS00141">
    <property type="entry name" value="ASP_PROTEASE"/>
    <property type="match status" value="1"/>
</dbReference>
<proteinExistence type="inferred from homology"/>
<dbReference type="RefSeq" id="XP_001224404.1">
    <property type="nucleotide sequence ID" value="XM_001224403.1"/>
</dbReference>
<dbReference type="InterPro" id="IPR033121">
    <property type="entry name" value="PEPTIDASE_A1"/>
</dbReference>
<dbReference type="Gene3D" id="2.40.70.10">
    <property type="entry name" value="Acid Proteases"/>
    <property type="match status" value="1"/>
</dbReference>
<name>Q2GZ56_CHAGB</name>
<sequence length="320" mass="34527">MAMSFFFMRFILILLWAPSLLAAPSVKKRSFKVERVKNPNFKRYDGPRELLKTYQKYRMPIPQDLLDSFDDQPEDGAPSDDARSGVAPQAFKLTHVDTTTRPVAAVGSVSATPANGGIEYISPIEIGGQIVNLALDSGSADLWVFSTQLPTSSRAGHRTYNHFLSPTFKQLPGANFSILYGDGTSASGNVGTDMVDVGGAVVANQAVQMATAVSPEFVADTNVDGLLGLAFSQLSTVKPTKQSTFFENVMPSLAQPLFTVDLRKDTTGAYEFGRIDASKFARALSWIPADTKRGFWQVSSTGFGVGSTWTQMPGSKTTVG</sequence>
<dbReference type="GO" id="GO:0006508">
    <property type="term" value="P:proteolysis"/>
    <property type="evidence" value="ECO:0007669"/>
    <property type="project" value="UniProtKB-KW"/>
</dbReference>
<evidence type="ECO:0000256" key="5">
    <source>
        <dbReference type="ARBA" id="ARBA00022729"/>
    </source>
</evidence>
<dbReference type="Proteomes" id="UP000001056">
    <property type="component" value="Unassembled WGS sequence"/>
</dbReference>
<dbReference type="eggNOG" id="KOG1339">
    <property type="taxonomic scope" value="Eukaryota"/>
</dbReference>
<dbReference type="EMBL" id="CH408032">
    <property type="protein sequence ID" value="EAQ88571.1"/>
    <property type="molecule type" value="Genomic_DNA"/>
</dbReference>
<dbReference type="InterPro" id="IPR034163">
    <property type="entry name" value="Aspergillopepsin-like_cat_dom"/>
</dbReference>
<dbReference type="SUPFAM" id="SSF50630">
    <property type="entry name" value="Acid proteases"/>
    <property type="match status" value="1"/>
</dbReference>
<organism evidence="12 13">
    <name type="scientific">Chaetomium globosum (strain ATCC 6205 / CBS 148.51 / DSM 1962 / NBRC 6347 / NRRL 1970)</name>
    <name type="common">Soil fungus</name>
    <dbReference type="NCBI Taxonomy" id="306901"/>
    <lineage>
        <taxon>Eukaryota</taxon>
        <taxon>Fungi</taxon>
        <taxon>Dikarya</taxon>
        <taxon>Ascomycota</taxon>
        <taxon>Pezizomycotina</taxon>
        <taxon>Sordariomycetes</taxon>
        <taxon>Sordariomycetidae</taxon>
        <taxon>Sordariales</taxon>
        <taxon>Chaetomiaceae</taxon>
        <taxon>Chaetomium</taxon>
    </lineage>
</organism>
<evidence type="ECO:0000256" key="2">
    <source>
        <dbReference type="ARBA" id="ARBA00007447"/>
    </source>
</evidence>
<keyword evidence="7" id="KW-0378">Hydrolase</keyword>
<dbReference type="OMA" id="AGHEIYH"/>
<evidence type="ECO:0000256" key="9">
    <source>
        <dbReference type="ARBA" id="ARBA00023180"/>
    </source>
</evidence>
<keyword evidence="6" id="KW-0064">Aspartyl protease</keyword>
<dbReference type="FunFam" id="2.40.70.10:FF:000026">
    <property type="entry name" value="Endothiapepsin"/>
    <property type="match status" value="1"/>
</dbReference>
<dbReference type="PROSITE" id="PS51767">
    <property type="entry name" value="PEPTIDASE_A1"/>
    <property type="match status" value="1"/>
</dbReference>
<dbReference type="HOGENOM" id="CLU_013253_0_0_1"/>
<feature type="chain" id="PRO_5004208756" description="Peptidase A1 domain-containing protein" evidence="10">
    <location>
        <begin position="23"/>
        <end position="320"/>
    </location>
</feature>
<evidence type="ECO:0000313" key="12">
    <source>
        <dbReference type="EMBL" id="EAQ88571.1"/>
    </source>
</evidence>
<dbReference type="InterPro" id="IPR001461">
    <property type="entry name" value="Aspartic_peptidase_A1"/>
</dbReference>
<dbReference type="OrthoDB" id="2747330at2759"/>
<dbReference type="CDD" id="cd06097">
    <property type="entry name" value="Aspergillopepsin_like"/>
    <property type="match status" value="1"/>
</dbReference>
<evidence type="ECO:0000313" key="13">
    <source>
        <dbReference type="Proteomes" id="UP000001056"/>
    </source>
</evidence>
<evidence type="ECO:0000259" key="11">
    <source>
        <dbReference type="PROSITE" id="PS51767"/>
    </source>
</evidence>
<keyword evidence="4" id="KW-0645">Protease</keyword>
<dbReference type="GeneID" id="4392004"/>
<dbReference type="InParanoid" id="Q2GZ56"/>
<dbReference type="PANTHER" id="PTHR47966">
    <property type="entry name" value="BETA-SITE APP-CLEAVING ENZYME, ISOFORM A-RELATED"/>
    <property type="match status" value="1"/>
</dbReference>
<keyword evidence="5 10" id="KW-0732">Signal</keyword>
<dbReference type="MEROPS" id="A01.011"/>
<keyword evidence="3" id="KW-0964">Secreted</keyword>
<evidence type="ECO:0000256" key="3">
    <source>
        <dbReference type="ARBA" id="ARBA00022525"/>
    </source>
</evidence>
<protein>
    <recommendedName>
        <fullName evidence="11">Peptidase A1 domain-containing protein</fullName>
    </recommendedName>
</protein>
<keyword evidence="13" id="KW-1185">Reference proteome</keyword>
<dbReference type="AlphaFoldDB" id="Q2GZ56"/>
<accession>Q2GZ56</accession>
<dbReference type="PANTHER" id="PTHR47966:SF23">
    <property type="entry name" value="ASPARTIC ENDOPEPTIDASE, PUTATIVE (AFU_ORTHOLOGUE AFUA_2G15950)-RELATED"/>
    <property type="match status" value="1"/>
</dbReference>
<dbReference type="InterPro" id="IPR021109">
    <property type="entry name" value="Peptidase_aspartic_dom_sf"/>
</dbReference>
<feature type="signal peptide" evidence="10">
    <location>
        <begin position="1"/>
        <end position="22"/>
    </location>
</feature>
<comment type="similarity">
    <text evidence="2">Belongs to the peptidase A1 family.</text>
</comment>
<keyword evidence="8" id="KW-0865">Zymogen</keyword>
<keyword evidence="9" id="KW-0325">Glycoprotein</keyword>
<dbReference type="Pfam" id="PF00026">
    <property type="entry name" value="Asp"/>
    <property type="match status" value="1"/>
</dbReference>
<dbReference type="GO" id="GO:0004190">
    <property type="term" value="F:aspartic-type endopeptidase activity"/>
    <property type="evidence" value="ECO:0007669"/>
    <property type="project" value="UniProtKB-KW"/>
</dbReference>
<reference evidence="13" key="1">
    <citation type="journal article" date="2015" name="Genome Announc.">
        <title>Draft genome sequence of the cellulolytic fungus Chaetomium globosum.</title>
        <authorList>
            <person name="Cuomo C.A."/>
            <person name="Untereiner W.A."/>
            <person name="Ma L.-J."/>
            <person name="Grabherr M."/>
            <person name="Birren B.W."/>
        </authorList>
    </citation>
    <scope>NUCLEOTIDE SEQUENCE [LARGE SCALE GENOMIC DNA]</scope>
    <source>
        <strain evidence="13">ATCC 6205 / CBS 148.51 / DSM 1962 / NBRC 6347 / NRRL 1970</strain>
    </source>
</reference>
<evidence type="ECO:0000256" key="8">
    <source>
        <dbReference type="ARBA" id="ARBA00023145"/>
    </source>
</evidence>
<evidence type="ECO:0000256" key="6">
    <source>
        <dbReference type="ARBA" id="ARBA00022750"/>
    </source>
</evidence>
<gene>
    <name evidence="12" type="ORF">CHGG_05190</name>
</gene>
<dbReference type="InterPro" id="IPR001969">
    <property type="entry name" value="Aspartic_peptidase_AS"/>
</dbReference>
<feature type="domain" description="Peptidase A1" evidence="11">
    <location>
        <begin position="120"/>
        <end position="320"/>
    </location>
</feature>
<dbReference type="GO" id="GO:0005576">
    <property type="term" value="C:extracellular region"/>
    <property type="evidence" value="ECO:0007669"/>
    <property type="project" value="UniProtKB-SubCell"/>
</dbReference>
<evidence type="ECO:0000256" key="10">
    <source>
        <dbReference type="SAM" id="SignalP"/>
    </source>
</evidence>